<comment type="subcellular location">
    <subcellularLocation>
        <location evidence="1">Plastid</location>
        <location evidence="1">Chloroplast</location>
    </subcellularLocation>
</comment>
<dbReference type="FunFam" id="1.25.40.10:FF:000073">
    <property type="entry name" value="Pentatricopeptide repeat-containing protein chloroplastic"/>
    <property type="match status" value="1"/>
</dbReference>
<comment type="similarity">
    <text evidence="2">Belongs to the PPR family. PCMP-H subfamily.</text>
</comment>
<dbReference type="OMA" id="INNRCFE"/>
<dbReference type="Pfam" id="PF20431">
    <property type="entry name" value="E_motif"/>
    <property type="match status" value="1"/>
</dbReference>
<reference evidence="9" key="2">
    <citation type="submission" date="2021-03" db="UniProtKB">
        <authorList>
            <consortium name="EnsemblPlants"/>
        </authorList>
    </citation>
    <scope>IDENTIFICATION</scope>
</reference>
<dbReference type="NCBIfam" id="TIGR00756">
    <property type="entry name" value="PPR"/>
    <property type="match status" value="7"/>
</dbReference>
<dbReference type="Gene3D" id="1.25.40.10">
    <property type="entry name" value="Tetratricopeptide repeat domain"/>
    <property type="match status" value="5"/>
</dbReference>
<dbReference type="InterPro" id="IPR002885">
    <property type="entry name" value="PPR_rpt"/>
</dbReference>
<dbReference type="InterPro" id="IPR046960">
    <property type="entry name" value="PPR_At4g14850-like_plant"/>
</dbReference>
<evidence type="ECO:0000256" key="5">
    <source>
        <dbReference type="ARBA" id="ARBA00022737"/>
    </source>
</evidence>
<keyword evidence="10" id="KW-1185">Reference proteome</keyword>
<dbReference type="InterPro" id="IPR027417">
    <property type="entry name" value="P-loop_NTPase"/>
</dbReference>
<dbReference type="FunFam" id="1.25.40.10:FF:000344">
    <property type="entry name" value="Pentatricopeptide repeat-containing protein"/>
    <property type="match status" value="1"/>
</dbReference>
<feature type="repeat" description="PPR" evidence="7">
    <location>
        <begin position="323"/>
        <end position="357"/>
    </location>
</feature>
<evidence type="ECO:0000256" key="1">
    <source>
        <dbReference type="ARBA" id="ARBA00004229"/>
    </source>
</evidence>
<dbReference type="GO" id="GO:0008270">
    <property type="term" value="F:zinc ion binding"/>
    <property type="evidence" value="ECO:0007669"/>
    <property type="project" value="InterPro"/>
</dbReference>
<keyword evidence="4" id="KW-0934">Plastid</keyword>
<accession>A0A803MUD3</accession>
<proteinExistence type="inferred from homology"/>
<keyword evidence="3" id="KW-0150">Chloroplast</keyword>
<evidence type="ECO:0000256" key="2">
    <source>
        <dbReference type="ARBA" id="ARBA00006643"/>
    </source>
</evidence>
<dbReference type="InterPro" id="IPR011990">
    <property type="entry name" value="TPR-like_helical_dom_sf"/>
</dbReference>
<dbReference type="PROSITE" id="PS51375">
    <property type="entry name" value="PPR"/>
    <property type="match status" value="5"/>
</dbReference>
<keyword evidence="5" id="KW-0677">Repeat</keyword>
<name>A0A803MUD3_CHEQI</name>
<feature type="repeat" description="PPR" evidence="7">
    <location>
        <begin position="121"/>
        <end position="155"/>
    </location>
</feature>
<dbReference type="FunFam" id="1.25.40.10:FF:000395">
    <property type="entry name" value="Pentatricopeptide repeat-containing protein chloroplastic"/>
    <property type="match status" value="1"/>
</dbReference>
<evidence type="ECO:0000256" key="7">
    <source>
        <dbReference type="PROSITE-ProRule" id="PRU00708"/>
    </source>
</evidence>
<protein>
    <recommendedName>
        <fullName evidence="8">DYW domain-containing protein</fullName>
    </recommendedName>
</protein>
<dbReference type="Pfam" id="PF13041">
    <property type="entry name" value="PPR_2"/>
    <property type="match status" value="3"/>
</dbReference>
<organism evidence="9 10">
    <name type="scientific">Chenopodium quinoa</name>
    <name type="common">Quinoa</name>
    <dbReference type="NCBI Taxonomy" id="63459"/>
    <lineage>
        <taxon>Eukaryota</taxon>
        <taxon>Viridiplantae</taxon>
        <taxon>Streptophyta</taxon>
        <taxon>Embryophyta</taxon>
        <taxon>Tracheophyta</taxon>
        <taxon>Spermatophyta</taxon>
        <taxon>Magnoliopsida</taxon>
        <taxon>eudicotyledons</taxon>
        <taxon>Gunneridae</taxon>
        <taxon>Pentapetalae</taxon>
        <taxon>Caryophyllales</taxon>
        <taxon>Chenopodiaceae</taxon>
        <taxon>Chenopodioideae</taxon>
        <taxon>Atripliceae</taxon>
        <taxon>Chenopodium</taxon>
    </lineage>
</organism>
<dbReference type="AlphaFoldDB" id="A0A803MUD3"/>
<reference evidence="9" key="1">
    <citation type="journal article" date="2017" name="Nature">
        <title>The genome of Chenopodium quinoa.</title>
        <authorList>
            <person name="Jarvis D.E."/>
            <person name="Ho Y.S."/>
            <person name="Lightfoot D.J."/>
            <person name="Schmoeckel S.M."/>
            <person name="Li B."/>
            <person name="Borm T.J.A."/>
            <person name="Ohyanagi H."/>
            <person name="Mineta K."/>
            <person name="Michell C.T."/>
            <person name="Saber N."/>
            <person name="Kharbatia N.M."/>
            <person name="Rupper R.R."/>
            <person name="Sharp A.R."/>
            <person name="Dally N."/>
            <person name="Boughton B.A."/>
            <person name="Woo Y.H."/>
            <person name="Gao G."/>
            <person name="Schijlen E.G.W.M."/>
            <person name="Guo X."/>
            <person name="Momin A.A."/>
            <person name="Negrao S."/>
            <person name="Al-Babili S."/>
            <person name="Gehring C."/>
            <person name="Roessner U."/>
            <person name="Jung C."/>
            <person name="Murphy K."/>
            <person name="Arold S.T."/>
            <person name="Gojobori T."/>
            <person name="van der Linden C.G."/>
            <person name="van Loo E.N."/>
            <person name="Jellen E.N."/>
            <person name="Maughan P.J."/>
            <person name="Tester M."/>
        </authorList>
    </citation>
    <scope>NUCLEOTIDE SEQUENCE [LARGE SCALE GENOMIC DNA]</scope>
    <source>
        <strain evidence="9">cv. PI 614886</strain>
    </source>
</reference>
<dbReference type="PANTHER" id="PTHR24015">
    <property type="entry name" value="OS07G0578800 PROTEIN-RELATED"/>
    <property type="match status" value="1"/>
</dbReference>
<evidence type="ECO:0000313" key="9">
    <source>
        <dbReference type="EnsemblPlants" id="AUR62035355-RA:cds"/>
    </source>
</evidence>
<feature type="repeat" description="PPR" evidence="7">
    <location>
        <begin position="558"/>
        <end position="592"/>
    </location>
</feature>
<feature type="domain" description="DYW" evidence="8">
    <location>
        <begin position="747"/>
        <end position="824"/>
    </location>
</feature>
<feature type="repeat" description="PPR" evidence="7">
    <location>
        <begin position="222"/>
        <end position="256"/>
    </location>
</feature>
<dbReference type="InterPro" id="IPR036961">
    <property type="entry name" value="Kinesin_motor_dom_sf"/>
</dbReference>
<evidence type="ECO:0000256" key="4">
    <source>
        <dbReference type="ARBA" id="ARBA00022640"/>
    </source>
</evidence>
<dbReference type="InterPro" id="IPR032867">
    <property type="entry name" value="DYW_dom"/>
</dbReference>
<dbReference type="InterPro" id="IPR046848">
    <property type="entry name" value="E_motif"/>
</dbReference>
<evidence type="ECO:0000256" key="6">
    <source>
        <dbReference type="ARBA" id="ARBA00022946"/>
    </source>
</evidence>
<feature type="repeat" description="PPR" evidence="7">
    <location>
        <begin position="523"/>
        <end position="557"/>
    </location>
</feature>
<dbReference type="GO" id="GO:0003723">
    <property type="term" value="F:RNA binding"/>
    <property type="evidence" value="ECO:0007669"/>
    <property type="project" value="InterPro"/>
</dbReference>
<dbReference type="Pfam" id="PF01535">
    <property type="entry name" value="PPR"/>
    <property type="match status" value="4"/>
</dbReference>
<dbReference type="Pfam" id="PF14432">
    <property type="entry name" value="DYW_deaminase"/>
    <property type="match status" value="1"/>
</dbReference>
<dbReference type="GO" id="GO:0009451">
    <property type="term" value="P:RNA modification"/>
    <property type="evidence" value="ECO:0007669"/>
    <property type="project" value="InterPro"/>
</dbReference>
<sequence length="927" mass="104804">MEDDKASLIEEENDNKQSCIMLINKQLKLTKLWQDEALNLLNSVVKDLNLLVEDDAIVALLKLCEWRRAVKQGFQVYSYICDSKKIKSFDVRLGNALLSMFVRLGKLNDAWYVFGRMEERDLFSWNVLIGGYAKAGFFDEALILYHKMLWAGVRPDEYTFPCVLRTCGGMQDLARGREVHVHVIRYGFESNIDVINALITMYVKCGEIVSARLVFDRMSQRDRISWNAMISGCVENGECYEGLRLFLMMREVGVIPDLMTMTCVVSGCDGVDDGRLGREVHGYVITSGLSVEVAVCNSLIQMYIGTGNWVEAERIFANMPCKDVVTWTSMISGYESNGFPDKAIESFKVMESEGIVPDEITIASAISACASLSLLDMGMKLHDLAVRTGYISYIIVSNTLIDMYSKCKCIDTALEVFHQIKDKNIISWTSIISGLRQNNRSFEALFFFRQMKLSLNPNSVTLISALSACGRIGALMCGKEIHAYALRTMLPFDGYVPNSILDMYVRCGRMELAWNQFNGWGKDIAAWNIMLTGFADRKLGVLAVEFFHKMLASNVNPDEITFIALLCACSRTGMVAEGLEYFDSMETKYYVSQNLKHYACIVDLLGRAGDLEDAYAFIQNIPLEPDPAIWGALLNACRIHQNAKLGELAAKKIFEVDEHSIGYYVLLCNLYAGCDKWNELARVRKTMKERGLIVDPGCSWIEVKGKVHAFLSDDESHPEIKEVHAVLKSFYERMEAAGIDKAETLSENASKAEVFCGHSERLAIGFGLINSAPGTPIWVTKNLYMCKSCHNIVKFISKVVRREICVRDTEHFHHFRNGVCSCSDEDYKETLYISHTSYALVLPKLAVNNNLFAQIDGYKPVRKRPLNKKELTRKEDVVTVYDNALTVHEPKLKVAVTAYVEKHEFCFDAVLDEHVTNDEVYRISWYS</sequence>
<dbReference type="GO" id="GO:0009507">
    <property type="term" value="C:chloroplast"/>
    <property type="evidence" value="ECO:0007669"/>
    <property type="project" value="UniProtKB-SubCell"/>
</dbReference>
<dbReference type="PANTHER" id="PTHR24015:SF156">
    <property type="entry name" value="OS05G0574800 PROTEIN"/>
    <property type="match status" value="1"/>
</dbReference>
<dbReference type="FunFam" id="1.25.40.10:FF:000776">
    <property type="entry name" value="Pentatricopeptide repeat-containing protein At3g13880"/>
    <property type="match status" value="1"/>
</dbReference>
<dbReference type="SUPFAM" id="SSF52540">
    <property type="entry name" value="P-loop containing nucleoside triphosphate hydrolases"/>
    <property type="match status" value="1"/>
</dbReference>
<keyword evidence="6" id="KW-0809">Transit peptide</keyword>
<dbReference type="Proteomes" id="UP000596660">
    <property type="component" value="Unplaced"/>
</dbReference>
<dbReference type="EnsemblPlants" id="AUR62035355-RA">
    <property type="protein sequence ID" value="AUR62035355-RA:cds"/>
    <property type="gene ID" value="AUR62035355"/>
</dbReference>
<evidence type="ECO:0000313" key="10">
    <source>
        <dbReference type="Proteomes" id="UP000596660"/>
    </source>
</evidence>
<dbReference type="Gramene" id="AUR62035355-RA">
    <property type="protein sequence ID" value="AUR62035355-RA:cds"/>
    <property type="gene ID" value="AUR62035355"/>
</dbReference>
<evidence type="ECO:0000256" key="3">
    <source>
        <dbReference type="ARBA" id="ARBA00022528"/>
    </source>
</evidence>
<dbReference type="Gene3D" id="3.40.850.10">
    <property type="entry name" value="Kinesin motor domain"/>
    <property type="match status" value="1"/>
</dbReference>
<evidence type="ECO:0000259" key="8">
    <source>
        <dbReference type="Pfam" id="PF14432"/>
    </source>
</evidence>